<dbReference type="RefSeq" id="WP_078695126.1">
    <property type="nucleotide sequence ID" value="NZ_FUYH01000001.1"/>
</dbReference>
<sequence length="185" mass="21537">MKREKKIIFLCHCILNCNSKVEGLALYEGALNKILKYLIDEGYGIIQLPCPEVTFYGIKRWGHVKEQFDTPYFRNHCKEIFMPYLNQIRHYIKNDYRIDGIIGIDGSPSCGVNKTCSSLKWGGEVGCEFGIDEKINDLKMVKGKGVFIEEIEKLLKEYNLNIKFFCIDEEDMYTEDKLIKLLENN</sequence>
<accession>A0A1T4WFW2</accession>
<proteinExistence type="predicted"/>
<dbReference type="OrthoDB" id="5420310at2"/>
<dbReference type="EMBL" id="FUYH01000001">
    <property type="protein sequence ID" value="SKA75785.1"/>
    <property type="molecule type" value="Genomic_DNA"/>
</dbReference>
<protein>
    <submittedName>
        <fullName evidence="1">Predicted secreted protein</fullName>
    </submittedName>
</protein>
<keyword evidence="2" id="KW-1185">Reference proteome</keyword>
<evidence type="ECO:0000313" key="1">
    <source>
        <dbReference type="EMBL" id="SKA75785.1"/>
    </source>
</evidence>
<gene>
    <name evidence="1" type="ORF">SAMN05443428_10189</name>
</gene>
<dbReference type="InterPro" id="IPR054648">
    <property type="entry name" value="TudS-rel"/>
</dbReference>
<reference evidence="2" key="1">
    <citation type="submission" date="2017-02" db="EMBL/GenBank/DDBJ databases">
        <authorList>
            <person name="Varghese N."/>
            <person name="Submissions S."/>
        </authorList>
    </citation>
    <scope>NUCLEOTIDE SEQUENCE [LARGE SCALE GENOMIC DNA]</scope>
    <source>
        <strain evidence="2">USBA 833</strain>
    </source>
</reference>
<dbReference type="Proteomes" id="UP000190105">
    <property type="component" value="Unassembled WGS sequence"/>
</dbReference>
<dbReference type="AlphaFoldDB" id="A0A1T4WFW2"/>
<evidence type="ECO:0000313" key="2">
    <source>
        <dbReference type="Proteomes" id="UP000190105"/>
    </source>
</evidence>
<name>A0A1T4WFW2_9CLOT</name>
<organism evidence="1 2">
    <name type="scientific">Caloramator quimbayensis</name>
    <dbReference type="NCBI Taxonomy" id="1147123"/>
    <lineage>
        <taxon>Bacteria</taxon>
        <taxon>Bacillati</taxon>
        <taxon>Bacillota</taxon>
        <taxon>Clostridia</taxon>
        <taxon>Eubacteriales</taxon>
        <taxon>Clostridiaceae</taxon>
        <taxon>Caloramator</taxon>
    </lineage>
</organism>
<dbReference type="STRING" id="1147123.SAMN05443428_10189"/>
<dbReference type="NCBIfam" id="NF045597">
    <property type="entry name" value="TudS_rel_CD3072"/>
    <property type="match status" value="1"/>
</dbReference>